<gene>
    <name evidence="2" type="ORF">GALL_551490</name>
</gene>
<organism evidence="2">
    <name type="scientific">mine drainage metagenome</name>
    <dbReference type="NCBI Taxonomy" id="410659"/>
    <lineage>
        <taxon>unclassified sequences</taxon>
        <taxon>metagenomes</taxon>
        <taxon>ecological metagenomes</taxon>
    </lineage>
</organism>
<reference evidence="2" key="1">
    <citation type="submission" date="2016-10" db="EMBL/GenBank/DDBJ databases">
        <title>Sequence of Gallionella enrichment culture.</title>
        <authorList>
            <person name="Poehlein A."/>
            <person name="Muehling M."/>
            <person name="Daniel R."/>
        </authorList>
    </citation>
    <scope>NUCLEOTIDE SEQUENCE</scope>
</reference>
<dbReference type="EMBL" id="MLJW01009120">
    <property type="protein sequence ID" value="OIQ63309.1"/>
    <property type="molecule type" value="Genomic_DNA"/>
</dbReference>
<dbReference type="AlphaFoldDB" id="A0A1J5PIC2"/>
<accession>A0A1J5PIC2</accession>
<evidence type="ECO:0000256" key="1">
    <source>
        <dbReference type="SAM" id="MobiDB-lite"/>
    </source>
</evidence>
<sequence>MRLQQAAQPRQQRRQLVRLDAEHDEILGAEGLGGVARRHARDQALVRVEQRETVAPDRVQVRAARHHRDLVPGRGQLHRQRAADRAGSDDQGLHARPLSAWRVAFAERGRDHAPRW</sequence>
<protein>
    <submittedName>
        <fullName evidence="2">Uncharacterized protein</fullName>
    </submittedName>
</protein>
<evidence type="ECO:0000313" key="2">
    <source>
        <dbReference type="EMBL" id="OIQ63309.1"/>
    </source>
</evidence>
<feature type="compositionally biased region" description="Basic and acidic residues" evidence="1">
    <location>
        <begin position="81"/>
        <end position="93"/>
    </location>
</feature>
<proteinExistence type="predicted"/>
<comment type="caution">
    <text evidence="2">The sequence shown here is derived from an EMBL/GenBank/DDBJ whole genome shotgun (WGS) entry which is preliminary data.</text>
</comment>
<feature type="region of interest" description="Disordered" evidence="1">
    <location>
        <begin position="64"/>
        <end position="93"/>
    </location>
</feature>
<name>A0A1J5PIC2_9ZZZZ</name>